<keyword evidence="3" id="KW-1185">Reference proteome</keyword>
<gene>
    <name evidence="2" type="ORF">ACFQGH_00340</name>
</gene>
<proteinExistence type="predicted"/>
<evidence type="ECO:0000313" key="3">
    <source>
        <dbReference type="Proteomes" id="UP001596312"/>
    </source>
</evidence>
<dbReference type="Proteomes" id="UP001596312">
    <property type="component" value="Unassembled WGS sequence"/>
</dbReference>
<feature type="region of interest" description="Disordered" evidence="1">
    <location>
        <begin position="357"/>
        <end position="376"/>
    </location>
</feature>
<dbReference type="EMBL" id="JBHSXQ010000001">
    <property type="protein sequence ID" value="MFC6903642.1"/>
    <property type="molecule type" value="Genomic_DNA"/>
</dbReference>
<protein>
    <submittedName>
        <fullName evidence="2">Uncharacterized protein</fullName>
    </submittedName>
</protein>
<dbReference type="RefSeq" id="WP_340602134.1">
    <property type="nucleotide sequence ID" value="NZ_JBBMXV010000001.1"/>
</dbReference>
<reference evidence="2 3" key="1">
    <citation type="journal article" date="2019" name="Int. J. Syst. Evol. Microbiol.">
        <title>The Global Catalogue of Microorganisms (GCM) 10K type strain sequencing project: providing services to taxonomists for standard genome sequencing and annotation.</title>
        <authorList>
            <consortium name="The Broad Institute Genomics Platform"/>
            <consortium name="The Broad Institute Genome Sequencing Center for Infectious Disease"/>
            <person name="Wu L."/>
            <person name="Ma J."/>
        </authorList>
    </citation>
    <scope>NUCLEOTIDE SEQUENCE [LARGE SCALE GENOMIC DNA]</scope>
    <source>
        <strain evidence="2 3">CGMCC 1.3240</strain>
    </source>
</reference>
<evidence type="ECO:0000313" key="2">
    <source>
        <dbReference type="EMBL" id="MFC6903642.1"/>
    </source>
</evidence>
<evidence type="ECO:0000256" key="1">
    <source>
        <dbReference type="SAM" id="MobiDB-lite"/>
    </source>
</evidence>
<comment type="caution">
    <text evidence="2">The sequence shown here is derived from an EMBL/GenBank/DDBJ whole genome shotgun (WGS) entry which is preliminary data.</text>
</comment>
<accession>A0ABD5UWM0</accession>
<sequence>MDYEELFQTLPSDEKDEESIENAKTIVSYLFPRARSRSFSNLQIRENNQTYNKRRRICDPEVIDHYLRQVVPDDKLRIDEFDSFHSHDNKEDYASAFEDLVEQGGEHGRTKANQLLDQTSLNDIENVKPFFYSLFIVGDDLIRADPSYSALDRGSNWVILEFIDDILESMVRDVRGGLLDEAISEGDSVYLPVFYIESTLREHGVGGGDPEPLEKTQRMLTQSQIDSLKNVVVSKIEQAADENQLESVPNLDRVLLKWEEWSTSNQAKEWVSDVSTDTDSLLVVLNSFISQSRYASAYESGTQSFVDIEYVLKIIDLSDLKEWVSSIDKEDLEKDEADLIRIYEKGFELYEAGAATDDPSTWRTSERILDSGSEES</sequence>
<organism evidence="2 3">
    <name type="scientific">Halalkalicoccus tibetensis</name>
    <dbReference type="NCBI Taxonomy" id="175632"/>
    <lineage>
        <taxon>Archaea</taxon>
        <taxon>Methanobacteriati</taxon>
        <taxon>Methanobacteriota</taxon>
        <taxon>Stenosarchaea group</taxon>
        <taxon>Halobacteria</taxon>
        <taxon>Halobacteriales</taxon>
        <taxon>Halococcaceae</taxon>
        <taxon>Halalkalicoccus</taxon>
    </lineage>
</organism>
<dbReference type="AlphaFoldDB" id="A0ABD5UWM0"/>
<name>A0ABD5UWM0_9EURY</name>